<keyword evidence="3" id="KW-1185">Reference proteome</keyword>
<protein>
    <submittedName>
        <fullName evidence="2">Uncharacterized protein</fullName>
    </submittedName>
</protein>
<dbReference type="AlphaFoldDB" id="A0A0C2WN49"/>
<organism evidence="2 3">
    <name type="scientific">Amanita muscaria (strain Koide BX008)</name>
    <dbReference type="NCBI Taxonomy" id="946122"/>
    <lineage>
        <taxon>Eukaryota</taxon>
        <taxon>Fungi</taxon>
        <taxon>Dikarya</taxon>
        <taxon>Basidiomycota</taxon>
        <taxon>Agaricomycotina</taxon>
        <taxon>Agaricomycetes</taxon>
        <taxon>Agaricomycetidae</taxon>
        <taxon>Agaricales</taxon>
        <taxon>Pluteineae</taxon>
        <taxon>Amanitaceae</taxon>
        <taxon>Amanita</taxon>
    </lineage>
</organism>
<evidence type="ECO:0000256" key="1">
    <source>
        <dbReference type="SAM" id="MobiDB-lite"/>
    </source>
</evidence>
<sequence>MSLPQLPTELLYSIAERIWSSPQLTPPDRICFMLSSKLVSKTWSLIYDDVFSYDIHIPSKSFYYHLFNYIALSPSYGSNYLARCKRITFTVCGNSSLSHGDIDDVAQSQNPDQTRPLLEYMSRFDLAKLPYLQGLDIVYYNAGFPDPCAQGFFVSLPEYLPHLSVSYTFSSDISSSTIDNLRKTFTRVLKVRYAQPKVGTLEINGADEYIAAIWESLFPDRKKLIRDSKEEKQKLIPVRTEFDENYAIRFLLGNLFRAQEFRELVKEQQDEEDAAHVEIGTSEDVDEDGPLPPAPDVSRSPTERSVEIVETNVSRRDKRRKGTLFENRDAVKVWENEVQGVKFISSISPDKLTAHPLTFPSCDFLGDVGYVNNAGTFSPLFNALEPYVVQGCMIPSLHGYGQVGVQDSSNDTSDIVHTKDSSKNRVMGAFRKIWKPKTSSARKNNAESKILDKNVAEMWFKANVDRVVQVYKNESPETTVRRENLVLVVGRIGSR</sequence>
<dbReference type="Proteomes" id="UP000054549">
    <property type="component" value="Unassembled WGS sequence"/>
</dbReference>
<evidence type="ECO:0000313" key="2">
    <source>
        <dbReference type="EMBL" id="KIL62997.1"/>
    </source>
</evidence>
<feature type="region of interest" description="Disordered" evidence="1">
    <location>
        <begin position="280"/>
        <end position="306"/>
    </location>
</feature>
<dbReference type="EMBL" id="KN818264">
    <property type="protein sequence ID" value="KIL62997.1"/>
    <property type="molecule type" value="Genomic_DNA"/>
</dbReference>
<reference evidence="2 3" key="1">
    <citation type="submission" date="2014-04" db="EMBL/GenBank/DDBJ databases">
        <title>Evolutionary Origins and Diversification of the Mycorrhizal Mutualists.</title>
        <authorList>
            <consortium name="DOE Joint Genome Institute"/>
            <consortium name="Mycorrhizal Genomics Consortium"/>
            <person name="Kohler A."/>
            <person name="Kuo A."/>
            <person name="Nagy L.G."/>
            <person name="Floudas D."/>
            <person name="Copeland A."/>
            <person name="Barry K.W."/>
            <person name="Cichocki N."/>
            <person name="Veneault-Fourrey C."/>
            <person name="LaButti K."/>
            <person name="Lindquist E.A."/>
            <person name="Lipzen A."/>
            <person name="Lundell T."/>
            <person name="Morin E."/>
            <person name="Murat C."/>
            <person name="Riley R."/>
            <person name="Ohm R."/>
            <person name="Sun H."/>
            <person name="Tunlid A."/>
            <person name="Henrissat B."/>
            <person name="Grigoriev I.V."/>
            <person name="Hibbett D.S."/>
            <person name="Martin F."/>
        </authorList>
    </citation>
    <scope>NUCLEOTIDE SEQUENCE [LARGE SCALE GENOMIC DNA]</scope>
    <source>
        <strain evidence="2 3">Koide BX008</strain>
    </source>
</reference>
<proteinExistence type="predicted"/>
<dbReference type="OrthoDB" id="2836053at2759"/>
<dbReference type="InParanoid" id="A0A0C2WN49"/>
<gene>
    <name evidence="2" type="ORF">M378DRAFT_179481</name>
</gene>
<evidence type="ECO:0000313" key="3">
    <source>
        <dbReference type="Proteomes" id="UP000054549"/>
    </source>
</evidence>
<dbReference type="HOGENOM" id="CLU_550881_0_0_1"/>
<accession>A0A0C2WN49</accession>
<name>A0A0C2WN49_AMAMK</name>